<keyword evidence="2" id="KW-0812">Transmembrane</keyword>
<evidence type="ECO:0000313" key="4">
    <source>
        <dbReference type="Proteomes" id="UP001195483"/>
    </source>
</evidence>
<accession>A0AAE0RTL8</accession>
<evidence type="ECO:0000256" key="2">
    <source>
        <dbReference type="SAM" id="Phobius"/>
    </source>
</evidence>
<keyword evidence="4" id="KW-1185">Reference proteome</keyword>
<evidence type="ECO:0000256" key="1">
    <source>
        <dbReference type="SAM" id="MobiDB-lite"/>
    </source>
</evidence>
<dbReference type="AlphaFoldDB" id="A0AAE0RTL8"/>
<keyword evidence="2" id="KW-1133">Transmembrane helix</keyword>
<reference evidence="3" key="3">
    <citation type="submission" date="2023-05" db="EMBL/GenBank/DDBJ databases">
        <authorList>
            <person name="Smith C.H."/>
        </authorList>
    </citation>
    <scope>NUCLEOTIDE SEQUENCE</scope>
    <source>
        <strain evidence="3">CHS0354</strain>
        <tissue evidence="3">Mantle</tissue>
    </source>
</reference>
<reference evidence="3" key="1">
    <citation type="journal article" date="2021" name="Genome Biol. Evol.">
        <title>A High-Quality Reference Genome for a Parasitic Bivalve with Doubly Uniparental Inheritance (Bivalvia: Unionida).</title>
        <authorList>
            <person name="Smith C.H."/>
        </authorList>
    </citation>
    <scope>NUCLEOTIDE SEQUENCE</scope>
    <source>
        <strain evidence="3">CHS0354</strain>
    </source>
</reference>
<feature type="transmembrane region" description="Helical" evidence="2">
    <location>
        <begin position="7"/>
        <end position="28"/>
    </location>
</feature>
<evidence type="ECO:0000313" key="3">
    <source>
        <dbReference type="EMBL" id="KAK3579427.1"/>
    </source>
</evidence>
<keyword evidence="2" id="KW-0472">Membrane</keyword>
<proteinExistence type="predicted"/>
<sequence length="142" mass="16231">MIYTMSYVWYAGLAVLTTVVVGLIVSFITGKTNPSTLNPKLICPFFDIFFPWLPDKCLQFLRFGVRHEGVYEQETLQRMQDRKSVSLEPNTEMGYDGADIKLKPVKPNLSQAYVSDDEKPPLMPHKYEQNGRVARNKIVSPD</sequence>
<dbReference type="EMBL" id="JAEAOA010001694">
    <property type="protein sequence ID" value="KAK3579427.1"/>
    <property type="molecule type" value="Genomic_DNA"/>
</dbReference>
<reference evidence="3" key="2">
    <citation type="journal article" date="2021" name="Genome Biol. Evol.">
        <title>Developing a high-quality reference genome for a parasitic bivalve with doubly uniparental inheritance (Bivalvia: Unionida).</title>
        <authorList>
            <person name="Smith C.H."/>
        </authorList>
    </citation>
    <scope>NUCLEOTIDE SEQUENCE</scope>
    <source>
        <strain evidence="3">CHS0354</strain>
        <tissue evidence="3">Mantle</tissue>
    </source>
</reference>
<organism evidence="3 4">
    <name type="scientific">Potamilus streckersoni</name>
    <dbReference type="NCBI Taxonomy" id="2493646"/>
    <lineage>
        <taxon>Eukaryota</taxon>
        <taxon>Metazoa</taxon>
        <taxon>Spiralia</taxon>
        <taxon>Lophotrochozoa</taxon>
        <taxon>Mollusca</taxon>
        <taxon>Bivalvia</taxon>
        <taxon>Autobranchia</taxon>
        <taxon>Heteroconchia</taxon>
        <taxon>Palaeoheterodonta</taxon>
        <taxon>Unionida</taxon>
        <taxon>Unionoidea</taxon>
        <taxon>Unionidae</taxon>
        <taxon>Ambleminae</taxon>
        <taxon>Lampsilini</taxon>
        <taxon>Potamilus</taxon>
    </lineage>
</organism>
<feature type="compositionally biased region" description="Basic and acidic residues" evidence="1">
    <location>
        <begin position="116"/>
        <end position="129"/>
    </location>
</feature>
<name>A0AAE0RTL8_9BIVA</name>
<dbReference type="Proteomes" id="UP001195483">
    <property type="component" value="Unassembled WGS sequence"/>
</dbReference>
<feature type="region of interest" description="Disordered" evidence="1">
    <location>
        <begin position="113"/>
        <end position="142"/>
    </location>
</feature>
<protein>
    <submittedName>
        <fullName evidence="3">Uncharacterized protein</fullName>
    </submittedName>
</protein>
<gene>
    <name evidence="3" type="ORF">CHS0354_028225</name>
</gene>
<comment type="caution">
    <text evidence="3">The sequence shown here is derived from an EMBL/GenBank/DDBJ whole genome shotgun (WGS) entry which is preliminary data.</text>
</comment>